<dbReference type="SUPFAM" id="SSF63965">
    <property type="entry name" value="Precorrin-8X methylmutase CbiC/CobH"/>
    <property type="match status" value="1"/>
</dbReference>
<dbReference type="Gene3D" id="3.40.50.10230">
    <property type="entry name" value="Cobalamin biosynthesis CobH/CbiC, precorrin-8X methylmutase"/>
    <property type="match status" value="1"/>
</dbReference>
<evidence type="ECO:0000256" key="1">
    <source>
        <dbReference type="ARBA" id="ARBA00004953"/>
    </source>
</evidence>
<keyword evidence="3" id="KW-0169">Cobalamin biosynthesis</keyword>
<dbReference type="PANTHER" id="PTHR43588">
    <property type="entry name" value="COBALT-PRECORRIN-8 METHYLMUTASE"/>
    <property type="match status" value="1"/>
</dbReference>
<accession>D5XFJ3</accession>
<proteinExistence type="inferred from homology"/>
<dbReference type="EMBL" id="CP002028">
    <property type="protein sequence ID" value="ADG82414.1"/>
    <property type="molecule type" value="Genomic_DNA"/>
</dbReference>
<dbReference type="HOGENOM" id="CLU_084703_1_1_9"/>
<evidence type="ECO:0000256" key="2">
    <source>
        <dbReference type="ARBA" id="ARBA00009774"/>
    </source>
</evidence>
<dbReference type="OrthoDB" id="9780708at2"/>
<dbReference type="GO" id="GO:0016993">
    <property type="term" value="F:precorrin-8X methylmutase activity"/>
    <property type="evidence" value="ECO:0007669"/>
    <property type="project" value="UniProtKB-EC"/>
</dbReference>
<evidence type="ECO:0000256" key="3">
    <source>
        <dbReference type="ARBA" id="ARBA00022573"/>
    </source>
</evidence>
<dbReference type="KEGG" id="tjr:TherJR_1562"/>
<evidence type="ECO:0000313" key="7">
    <source>
        <dbReference type="Proteomes" id="UP000002377"/>
    </source>
</evidence>
<evidence type="ECO:0000259" key="5">
    <source>
        <dbReference type="Pfam" id="PF02570"/>
    </source>
</evidence>
<reference evidence="6 7" key="1">
    <citation type="submission" date="2010-05" db="EMBL/GenBank/DDBJ databases">
        <title>Complete sequence of Thermincola sp. JR.</title>
        <authorList>
            <consortium name="US DOE Joint Genome Institute"/>
            <person name="Lucas S."/>
            <person name="Copeland A."/>
            <person name="Lapidus A."/>
            <person name="Cheng J.-F."/>
            <person name="Bruce D."/>
            <person name="Goodwin L."/>
            <person name="Pitluck S."/>
            <person name="Chertkov O."/>
            <person name="Detter J.C."/>
            <person name="Han C."/>
            <person name="Tapia R."/>
            <person name="Land M."/>
            <person name="Hauser L."/>
            <person name="Kyrpides N."/>
            <person name="Mikhailova N."/>
            <person name="Hazen T.C."/>
            <person name="Woyke T."/>
        </authorList>
    </citation>
    <scope>NUCLEOTIDE SEQUENCE [LARGE SCALE GENOMIC DNA]</scope>
    <source>
        <strain evidence="6 7">JR</strain>
    </source>
</reference>
<dbReference type="PANTHER" id="PTHR43588:SF1">
    <property type="entry name" value="COBALT-PRECORRIN-8 METHYLMUTASE"/>
    <property type="match status" value="1"/>
</dbReference>
<dbReference type="InterPro" id="IPR036588">
    <property type="entry name" value="CobH/CbiC_sf"/>
</dbReference>
<name>D5XFJ3_THEPJ</name>
<dbReference type="InterPro" id="IPR003722">
    <property type="entry name" value="Cbl_synth_CobH/CbiC"/>
</dbReference>
<comment type="pathway">
    <text evidence="1">Cofactor biosynthesis; adenosylcobalamin biosynthesis.</text>
</comment>
<evidence type="ECO:0000313" key="6">
    <source>
        <dbReference type="EMBL" id="ADG82414.1"/>
    </source>
</evidence>
<keyword evidence="4 6" id="KW-0413">Isomerase</keyword>
<evidence type="ECO:0000256" key="4">
    <source>
        <dbReference type="ARBA" id="ARBA00023235"/>
    </source>
</evidence>
<dbReference type="eggNOG" id="COG2082">
    <property type="taxonomic scope" value="Bacteria"/>
</dbReference>
<dbReference type="GO" id="GO:0009236">
    <property type="term" value="P:cobalamin biosynthetic process"/>
    <property type="evidence" value="ECO:0007669"/>
    <property type="project" value="UniProtKB-UniPathway"/>
</dbReference>
<gene>
    <name evidence="6" type="ordered locus">TherJR_1562</name>
</gene>
<dbReference type="UniPathway" id="UPA00148"/>
<dbReference type="RefSeq" id="WP_013120429.1">
    <property type="nucleotide sequence ID" value="NC_014152.1"/>
</dbReference>
<dbReference type="STRING" id="635013.TherJR_1562"/>
<feature type="domain" description="Cobalamin biosynthesis precorrin-8X methylmutase CobH/CbiC" evidence="5">
    <location>
        <begin position="9"/>
        <end position="204"/>
    </location>
</feature>
<dbReference type="Proteomes" id="UP000002377">
    <property type="component" value="Chromosome"/>
</dbReference>
<comment type="similarity">
    <text evidence="2">Belongs to the CobH/CbiC family.</text>
</comment>
<dbReference type="EC" id="5.4.99.61" evidence="6"/>
<dbReference type="AlphaFoldDB" id="D5XFJ3"/>
<dbReference type="Pfam" id="PF02570">
    <property type="entry name" value="CbiC"/>
    <property type="match status" value="1"/>
</dbReference>
<organism evidence="6 7">
    <name type="scientific">Thermincola potens (strain JR)</name>
    <dbReference type="NCBI Taxonomy" id="635013"/>
    <lineage>
        <taxon>Bacteria</taxon>
        <taxon>Bacillati</taxon>
        <taxon>Bacillota</taxon>
        <taxon>Clostridia</taxon>
        <taxon>Eubacteriales</taxon>
        <taxon>Thermincolaceae</taxon>
        <taxon>Thermincola</taxon>
    </lineage>
</organism>
<keyword evidence="7" id="KW-1185">Reference proteome</keyword>
<protein>
    <submittedName>
        <fullName evidence="6">Precorrin-8X methylmutase</fullName>
        <ecNumber evidence="6">5.4.99.61</ecNumber>
    </submittedName>
</protein>
<sequence length="210" mass="22887">MDFVRDPIDIEKTSMQIIENSLPFLRKMPEGERAIIRRIVHTTGDLSCPELIKISPDAVEAGLKAIRAGRPVVTDVHMLQAGINSRKLARFNMTTYCFIKDPIVIEEAQRTGETRAMVAMKMKAELLDGAIVAIGNAPTALFTLCEIIKQDKIKPALVVGTPVGFVGARESKEELVNTPVPYITMIGTRGGSTIAVAAINALLNLAEEIF</sequence>